<evidence type="ECO:0000256" key="7">
    <source>
        <dbReference type="ARBA" id="ARBA00023136"/>
    </source>
</evidence>
<keyword evidence="5 9" id="KW-0812">Transmembrane</keyword>
<evidence type="ECO:0000256" key="2">
    <source>
        <dbReference type="ARBA" id="ARBA00022448"/>
    </source>
</evidence>
<feature type="transmembrane region" description="Helical" evidence="9">
    <location>
        <begin position="77"/>
        <end position="97"/>
    </location>
</feature>
<dbReference type="RefSeq" id="WP_248359981.1">
    <property type="nucleotide sequence ID" value="NZ_AP025591.1"/>
</dbReference>
<feature type="transmembrane region" description="Helical" evidence="9">
    <location>
        <begin position="12"/>
        <end position="31"/>
    </location>
</feature>
<protein>
    <recommendedName>
        <fullName evidence="12">Sulphur transport domain-containing protein</fullName>
    </recommendedName>
</protein>
<proteinExistence type="inferred from homology"/>
<evidence type="ECO:0008006" key="12">
    <source>
        <dbReference type="Google" id="ProtNLM"/>
    </source>
</evidence>
<evidence type="ECO:0000256" key="4">
    <source>
        <dbReference type="ARBA" id="ARBA00022519"/>
    </source>
</evidence>
<keyword evidence="6 9" id="KW-1133">Transmembrane helix</keyword>
<evidence type="ECO:0000256" key="6">
    <source>
        <dbReference type="ARBA" id="ARBA00022989"/>
    </source>
</evidence>
<comment type="similarity">
    <text evidence="8">Belongs to the TsuA/YedE (TC 9.B.102) family.</text>
</comment>
<evidence type="ECO:0000256" key="5">
    <source>
        <dbReference type="ARBA" id="ARBA00022692"/>
    </source>
</evidence>
<evidence type="ECO:0000256" key="8">
    <source>
        <dbReference type="ARBA" id="ARBA00035655"/>
    </source>
</evidence>
<dbReference type="PANTHER" id="PTHR30574:SF1">
    <property type="entry name" value="SULPHUR TRANSPORT DOMAIN-CONTAINING PROTEIN"/>
    <property type="match status" value="1"/>
</dbReference>
<name>A0ABM7WSB4_9BACT</name>
<dbReference type="Pfam" id="PF04143">
    <property type="entry name" value="Sulf_transp"/>
    <property type="match status" value="1"/>
</dbReference>
<sequence length="174" mass="18395">MSTSREPRPYLNPYVAGTLLGVVLFASFYVTGGGIGASAGMSRIQTGVLDWFAPAHVDRVAYFAEMAGGTRSAWNHYAIFMIVGTVLGGFASGLFNRRVKLELRKGPRVTTATRVVTALAGGVLMGYGARLARGCTSGQALSGGAVLSVGSWAFALAVFAGAYALAWFFRRLWT</sequence>
<keyword evidence="4" id="KW-0997">Cell inner membrane</keyword>
<evidence type="ECO:0000256" key="3">
    <source>
        <dbReference type="ARBA" id="ARBA00022475"/>
    </source>
</evidence>
<keyword evidence="7 9" id="KW-0472">Membrane</keyword>
<keyword evidence="3" id="KW-1003">Cell membrane</keyword>
<comment type="subcellular location">
    <subcellularLocation>
        <location evidence="1">Cell inner membrane</location>
        <topology evidence="1">Multi-pass membrane protein</topology>
    </subcellularLocation>
</comment>
<gene>
    <name evidence="10" type="ORF">AMOR_13600</name>
</gene>
<feature type="transmembrane region" description="Helical" evidence="9">
    <location>
        <begin position="109"/>
        <end position="129"/>
    </location>
</feature>
<keyword evidence="11" id="KW-1185">Reference proteome</keyword>
<dbReference type="Proteomes" id="UP001162891">
    <property type="component" value="Chromosome"/>
</dbReference>
<organism evidence="10 11">
    <name type="scientific">Anaeromyxobacter oryzae</name>
    <dbReference type="NCBI Taxonomy" id="2918170"/>
    <lineage>
        <taxon>Bacteria</taxon>
        <taxon>Pseudomonadati</taxon>
        <taxon>Myxococcota</taxon>
        <taxon>Myxococcia</taxon>
        <taxon>Myxococcales</taxon>
        <taxon>Cystobacterineae</taxon>
        <taxon>Anaeromyxobacteraceae</taxon>
        <taxon>Anaeromyxobacter</taxon>
    </lineage>
</organism>
<reference evidence="11" key="1">
    <citation type="journal article" date="2022" name="Int. J. Syst. Evol. Microbiol.">
        <title>Anaeromyxobacter oryzae sp. nov., Anaeromyxobacter diazotrophicus sp. nov. and Anaeromyxobacter paludicola sp. nov., isolated from paddy soils.</title>
        <authorList>
            <person name="Itoh H."/>
            <person name="Xu Z."/>
            <person name="Mise K."/>
            <person name="Masuda Y."/>
            <person name="Ushijima N."/>
            <person name="Hayakawa C."/>
            <person name="Shiratori Y."/>
            <person name="Senoo K."/>
        </authorList>
    </citation>
    <scope>NUCLEOTIDE SEQUENCE [LARGE SCALE GENOMIC DNA]</scope>
    <source>
        <strain evidence="11">Red232</strain>
    </source>
</reference>
<dbReference type="EMBL" id="AP025591">
    <property type="protein sequence ID" value="BDG02364.1"/>
    <property type="molecule type" value="Genomic_DNA"/>
</dbReference>
<evidence type="ECO:0000313" key="10">
    <source>
        <dbReference type="EMBL" id="BDG02364.1"/>
    </source>
</evidence>
<evidence type="ECO:0000313" key="11">
    <source>
        <dbReference type="Proteomes" id="UP001162891"/>
    </source>
</evidence>
<keyword evidence="2" id="KW-0813">Transport</keyword>
<dbReference type="InterPro" id="IPR007272">
    <property type="entry name" value="Sulf_transp_TsuA/YedE"/>
</dbReference>
<evidence type="ECO:0000256" key="9">
    <source>
        <dbReference type="SAM" id="Phobius"/>
    </source>
</evidence>
<dbReference type="PANTHER" id="PTHR30574">
    <property type="entry name" value="INNER MEMBRANE PROTEIN YEDE"/>
    <property type="match status" value="1"/>
</dbReference>
<evidence type="ECO:0000256" key="1">
    <source>
        <dbReference type="ARBA" id="ARBA00004429"/>
    </source>
</evidence>
<feature type="transmembrane region" description="Helical" evidence="9">
    <location>
        <begin position="149"/>
        <end position="169"/>
    </location>
</feature>
<accession>A0ABM7WSB4</accession>